<feature type="domain" description="Kinesin motor" evidence="3">
    <location>
        <begin position="1"/>
        <end position="115"/>
    </location>
</feature>
<comment type="caution">
    <text evidence="4">The sequence shown here is derived from an EMBL/GenBank/DDBJ whole genome shotgun (WGS) entry which is preliminary data.</text>
</comment>
<comment type="caution">
    <text evidence="2">Lacks conserved residue(s) required for the propagation of feature annotation.</text>
</comment>
<dbReference type="InterPro" id="IPR036961">
    <property type="entry name" value="Kinesin_motor_dom_sf"/>
</dbReference>
<dbReference type="PANTHER" id="PTHR47969">
    <property type="entry name" value="CHROMOSOME-ASSOCIATED KINESIN KIF4A-RELATED"/>
    <property type="match status" value="1"/>
</dbReference>
<dbReference type="InterPro" id="IPR027640">
    <property type="entry name" value="Kinesin-like_fam"/>
</dbReference>
<dbReference type="Proteomes" id="UP001229421">
    <property type="component" value="Unassembled WGS sequence"/>
</dbReference>
<dbReference type="PRINTS" id="PR00380">
    <property type="entry name" value="KINESINHEAVY"/>
</dbReference>
<dbReference type="PANTHER" id="PTHR47969:SF9">
    <property type="entry name" value="KINESIN-LIKE PROTEIN"/>
    <property type="match status" value="1"/>
</dbReference>
<dbReference type="GO" id="GO:0051231">
    <property type="term" value="P:spindle elongation"/>
    <property type="evidence" value="ECO:0007669"/>
    <property type="project" value="TreeGrafter"/>
</dbReference>
<protein>
    <recommendedName>
        <fullName evidence="3">Kinesin motor domain-containing protein</fullName>
    </recommendedName>
</protein>
<gene>
    <name evidence="4" type="ORF">QVD17_37800</name>
</gene>
<dbReference type="GO" id="GO:0008017">
    <property type="term" value="F:microtubule binding"/>
    <property type="evidence" value="ECO:0007669"/>
    <property type="project" value="InterPro"/>
</dbReference>
<evidence type="ECO:0000256" key="1">
    <source>
        <dbReference type="ARBA" id="ARBA00023175"/>
    </source>
</evidence>
<dbReference type="AlphaFoldDB" id="A0AAD8JWM8"/>
<name>A0AAD8JWM8_TARER</name>
<dbReference type="GO" id="GO:0005524">
    <property type="term" value="F:ATP binding"/>
    <property type="evidence" value="ECO:0007669"/>
    <property type="project" value="InterPro"/>
</dbReference>
<proteinExistence type="inferred from homology"/>
<keyword evidence="1" id="KW-0505">Motor protein</keyword>
<dbReference type="InterPro" id="IPR001752">
    <property type="entry name" value="Kinesin_motor_dom"/>
</dbReference>
<dbReference type="SUPFAM" id="SSF52540">
    <property type="entry name" value="P-loop containing nucleoside triphosphate hydrolases"/>
    <property type="match status" value="1"/>
</dbReference>
<reference evidence="4" key="1">
    <citation type="journal article" date="2023" name="bioRxiv">
        <title>Improved chromosome-level genome assembly for marigold (Tagetes erecta).</title>
        <authorList>
            <person name="Jiang F."/>
            <person name="Yuan L."/>
            <person name="Wang S."/>
            <person name="Wang H."/>
            <person name="Xu D."/>
            <person name="Wang A."/>
            <person name="Fan W."/>
        </authorList>
    </citation>
    <scope>NUCLEOTIDE SEQUENCE</scope>
    <source>
        <strain evidence="4">WSJ</strain>
        <tissue evidence="4">Leaf</tissue>
    </source>
</reference>
<evidence type="ECO:0000313" key="5">
    <source>
        <dbReference type="Proteomes" id="UP001229421"/>
    </source>
</evidence>
<dbReference type="PROSITE" id="PS50067">
    <property type="entry name" value="KINESIN_MOTOR_2"/>
    <property type="match status" value="1"/>
</dbReference>
<sequence length="150" mass="16820">MIHILTCNEEGKSKCLGKMNFADLAGYESARRNSVYGTNFIEGTQINKSLNALLNVIHAVNASETRVPYRESKLARVLQDSLGGNNHICLIVCLNLFFCPDTIHAITLASRLKHIKPVFARALYNKKTNQATRSSVCKENWCCAKRKESF</sequence>
<dbReference type="Pfam" id="PF00225">
    <property type="entry name" value="Kinesin"/>
    <property type="match status" value="1"/>
</dbReference>
<evidence type="ECO:0000313" key="4">
    <source>
        <dbReference type="EMBL" id="KAK1411253.1"/>
    </source>
</evidence>
<dbReference type="Gene3D" id="3.40.850.10">
    <property type="entry name" value="Kinesin motor domain"/>
    <property type="match status" value="1"/>
</dbReference>
<dbReference type="GO" id="GO:0005875">
    <property type="term" value="C:microtubule associated complex"/>
    <property type="evidence" value="ECO:0007669"/>
    <property type="project" value="TreeGrafter"/>
</dbReference>
<dbReference type="GO" id="GO:0003777">
    <property type="term" value="F:microtubule motor activity"/>
    <property type="evidence" value="ECO:0007669"/>
    <property type="project" value="InterPro"/>
</dbReference>
<dbReference type="GO" id="GO:0007018">
    <property type="term" value="P:microtubule-based movement"/>
    <property type="evidence" value="ECO:0007669"/>
    <property type="project" value="InterPro"/>
</dbReference>
<comment type="similarity">
    <text evidence="2">Belongs to the TRAFAC class myosin-kinesin ATPase superfamily. Kinesin family.</text>
</comment>
<dbReference type="GO" id="GO:0007052">
    <property type="term" value="P:mitotic spindle organization"/>
    <property type="evidence" value="ECO:0007669"/>
    <property type="project" value="TreeGrafter"/>
</dbReference>
<dbReference type="EMBL" id="JAUHHV010000010">
    <property type="protein sequence ID" value="KAK1411253.1"/>
    <property type="molecule type" value="Genomic_DNA"/>
</dbReference>
<accession>A0AAD8JWM8</accession>
<organism evidence="4 5">
    <name type="scientific">Tagetes erecta</name>
    <name type="common">African marigold</name>
    <dbReference type="NCBI Taxonomy" id="13708"/>
    <lineage>
        <taxon>Eukaryota</taxon>
        <taxon>Viridiplantae</taxon>
        <taxon>Streptophyta</taxon>
        <taxon>Embryophyta</taxon>
        <taxon>Tracheophyta</taxon>
        <taxon>Spermatophyta</taxon>
        <taxon>Magnoliopsida</taxon>
        <taxon>eudicotyledons</taxon>
        <taxon>Gunneridae</taxon>
        <taxon>Pentapetalae</taxon>
        <taxon>asterids</taxon>
        <taxon>campanulids</taxon>
        <taxon>Asterales</taxon>
        <taxon>Asteraceae</taxon>
        <taxon>Asteroideae</taxon>
        <taxon>Heliantheae alliance</taxon>
        <taxon>Tageteae</taxon>
        <taxon>Tagetes</taxon>
    </lineage>
</organism>
<dbReference type="InterPro" id="IPR027417">
    <property type="entry name" value="P-loop_NTPase"/>
</dbReference>
<evidence type="ECO:0000256" key="2">
    <source>
        <dbReference type="PROSITE-ProRule" id="PRU00283"/>
    </source>
</evidence>
<keyword evidence="5" id="KW-1185">Reference proteome</keyword>
<evidence type="ECO:0000259" key="3">
    <source>
        <dbReference type="PROSITE" id="PS50067"/>
    </source>
</evidence>